<keyword evidence="3" id="KW-1185">Reference proteome</keyword>
<evidence type="ECO:0000313" key="3">
    <source>
        <dbReference type="Proteomes" id="UP000595140"/>
    </source>
</evidence>
<feature type="compositionally biased region" description="Basic and acidic residues" evidence="1">
    <location>
        <begin position="99"/>
        <end position="115"/>
    </location>
</feature>
<dbReference type="EMBL" id="OOIL02000001">
    <property type="protein sequence ID" value="VFQ58390.1"/>
    <property type="molecule type" value="Genomic_DNA"/>
</dbReference>
<gene>
    <name evidence="2" type="ORF">CCAM_LOCUS166</name>
</gene>
<accession>A0A484JZ57</accession>
<evidence type="ECO:0000313" key="2">
    <source>
        <dbReference type="EMBL" id="VFQ58390.1"/>
    </source>
</evidence>
<feature type="region of interest" description="Disordered" evidence="1">
    <location>
        <begin position="97"/>
        <end position="137"/>
    </location>
</feature>
<feature type="compositionally biased region" description="Basic residues" evidence="1">
    <location>
        <begin position="123"/>
        <end position="137"/>
    </location>
</feature>
<proteinExistence type="predicted"/>
<organism evidence="2 3">
    <name type="scientific">Cuscuta campestris</name>
    <dbReference type="NCBI Taxonomy" id="132261"/>
    <lineage>
        <taxon>Eukaryota</taxon>
        <taxon>Viridiplantae</taxon>
        <taxon>Streptophyta</taxon>
        <taxon>Embryophyta</taxon>
        <taxon>Tracheophyta</taxon>
        <taxon>Spermatophyta</taxon>
        <taxon>Magnoliopsida</taxon>
        <taxon>eudicotyledons</taxon>
        <taxon>Gunneridae</taxon>
        <taxon>Pentapetalae</taxon>
        <taxon>asterids</taxon>
        <taxon>lamiids</taxon>
        <taxon>Solanales</taxon>
        <taxon>Convolvulaceae</taxon>
        <taxon>Cuscuteae</taxon>
        <taxon>Cuscuta</taxon>
        <taxon>Cuscuta subgen. Grammica</taxon>
        <taxon>Cuscuta sect. Cleistogrammica</taxon>
    </lineage>
</organism>
<sequence length="137" mass="15244">MDDDGSESDTLPSPGIVIADSEYEESSLDDEPMRGFGSESDEEQEAGPEEGQGRDWVPGFDMGSHSGFDQGDGVVQHIPRLLSHKEYKVLISAWLKDSSSTRDGRCSTRDGRNTCRDAGSSSSKRRRRFRNWGRHYG</sequence>
<protein>
    <submittedName>
        <fullName evidence="2">Uncharacterized protein</fullName>
    </submittedName>
</protein>
<dbReference type="AlphaFoldDB" id="A0A484JZ57"/>
<reference evidence="2 3" key="1">
    <citation type="submission" date="2018-04" db="EMBL/GenBank/DDBJ databases">
        <authorList>
            <person name="Vogel A."/>
        </authorList>
    </citation>
    <scope>NUCLEOTIDE SEQUENCE [LARGE SCALE GENOMIC DNA]</scope>
</reference>
<feature type="compositionally biased region" description="Acidic residues" evidence="1">
    <location>
        <begin position="21"/>
        <end position="30"/>
    </location>
</feature>
<dbReference type="Proteomes" id="UP000595140">
    <property type="component" value="Unassembled WGS sequence"/>
</dbReference>
<name>A0A484JZ57_9ASTE</name>
<evidence type="ECO:0000256" key="1">
    <source>
        <dbReference type="SAM" id="MobiDB-lite"/>
    </source>
</evidence>
<feature type="compositionally biased region" description="Acidic residues" evidence="1">
    <location>
        <begin position="39"/>
        <end position="48"/>
    </location>
</feature>
<feature type="region of interest" description="Disordered" evidence="1">
    <location>
        <begin position="1"/>
        <end position="73"/>
    </location>
</feature>